<feature type="signal peptide" evidence="1">
    <location>
        <begin position="1"/>
        <end position="25"/>
    </location>
</feature>
<dbReference type="RefSeq" id="WP_038267033.1">
    <property type="nucleotide sequence ID" value="NZ_FPAG01000009.1"/>
</dbReference>
<evidence type="ECO:0000313" key="2">
    <source>
        <dbReference type="EMBL" id="SFT12901.1"/>
    </source>
</evidence>
<dbReference type="Proteomes" id="UP000183209">
    <property type="component" value="Unassembled WGS sequence"/>
</dbReference>
<sequence length="275" mass="32281">MKTTKQPILILWTCLLCLYAFTIQAQEPSQYYLTVTTNHWNFDKDGGSMEDWIATEKEYLENVIKKNDLIVDAGVYTHYFTPDNSEVIFVTVYDSWENIEKAQDKNDELVEAAWPDSDARKEYFKKRNSYYMNAHSDEIYVSFPYMKPEDPEKAKESLVSYVRVSHGAFPENGTMKEFNDLYKEWFDNVVMKNEHVIGFYPHMHAWGSDRTDFIEVFVVKDLAGVQAALERNGELFEAHFTTEDARKEFGEKMGKYFTGKHEDYLYRSVPELSKN</sequence>
<dbReference type="AlphaFoldDB" id="A0A1I6VGY3"/>
<dbReference type="OrthoDB" id="1445639at2"/>
<evidence type="ECO:0000256" key="1">
    <source>
        <dbReference type="SAM" id="SignalP"/>
    </source>
</evidence>
<proteinExistence type="predicted"/>
<accession>A0A1I6VGY3</accession>
<feature type="chain" id="PRO_5010286089" description="NIPSNAP protein" evidence="1">
    <location>
        <begin position="26"/>
        <end position="275"/>
    </location>
</feature>
<evidence type="ECO:0000313" key="3">
    <source>
        <dbReference type="Proteomes" id="UP000183209"/>
    </source>
</evidence>
<name>A0A1I6VGY3_9FLAO</name>
<gene>
    <name evidence="2" type="ORF">SAMN04487906_3121</name>
</gene>
<dbReference type="EMBL" id="FPAG01000009">
    <property type="protein sequence ID" value="SFT12901.1"/>
    <property type="molecule type" value="Genomic_DNA"/>
</dbReference>
<organism evidence="2 3">
    <name type="scientific">Zhouia amylolytica</name>
    <dbReference type="NCBI Taxonomy" id="376730"/>
    <lineage>
        <taxon>Bacteria</taxon>
        <taxon>Pseudomonadati</taxon>
        <taxon>Bacteroidota</taxon>
        <taxon>Flavobacteriia</taxon>
        <taxon>Flavobacteriales</taxon>
        <taxon>Flavobacteriaceae</taxon>
        <taxon>Zhouia</taxon>
    </lineage>
</organism>
<keyword evidence="1" id="KW-0732">Signal</keyword>
<evidence type="ECO:0008006" key="4">
    <source>
        <dbReference type="Google" id="ProtNLM"/>
    </source>
</evidence>
<protein>
    <recommendedName>
        <fullName evidence="4">NIPSNAP protein</fullName>
    </recommendedName>
</protein>
<reference evidence="2 3" key="1">
    <citation type="submission" date="2016-10" db="EMBL/GenBank/DDBJ databases">
        <authorList>
            <person name="de Groot N.N."/>
        </authorList>
    </citation>
    <scope>NUCLEOTIDE SEQUENCE [LARGE SCALE GENOMIC DNA]</scope>
    <source>
        <strain evidence="2 3">CGMCC 1.6114</strain>
    </source>
</reference>